<dbReference type="Proteomes" id="UP000667802">
    <property type="component" value="Unassembled WGS sequence"/>
</dbReference>
<comment type="caution">
    <text evidence="1">The sequence shown here is derived from an EMBL/GenBank/DDBJ whole genome shotgun (WGS) entry which is preliminary data.</text>
</comment>
<dbReference type="EMBL" id="JAALHA020000003">
    <property type="protein sequence ID" value="MDR9894967.1"/>
    <property type="molecule type" value="Genomic_DNA"/>
</dbReference>
<gene>
    <name evidence="1" type="ORF">G7B40_010355</name>
</gene>
<dbReference type="RefSeq" id="WP_208338983.1">
    <property type="nucleotide sequence ID" value="NZ_CAWQFN010000472.1"/>
</dbReference>
<keyword evidence="2" id="KW-1185">Reference proteome</keyword>
<reference evidence="2" key="1">
    <citation type="journal article" date="2021" name="Science">
        <title>Hunting the eagle killer: A cyanobacterial neurotoxin causes vacuolar myelinopathy.</title>
        <authorList>
            <person name="Breinlinger S."/>
            <person name="Phillips T.J."/>
            <person name="Haram B.N."/>
            <person name="Mares J."/>
            <person name="Martinez Yerena J.A."/>
            <person name="Hrouzek P."/>
            <person name="Sobotka R."/>
            <person name="Henderson W.M."/>
            <person name="Schmieder P."/>
            <person name="Williams S.M."/>
            <person name="Lauderdale J.D."/>
            <person name="Wilde H.D."/>
            <person name="Gerrin W."/>
            <person name="Kust A."/>
            <person name="Washington J.W."/>
            <person name="Wagner C."/>
            <person name="Geier B."/>
            <person name="Liebeke M."/>
            <person name="Enke H."/>
            <person name="Niedermeyer T.H.J."/>
            <person name="Wilde S.B."/>
        </authorList>
    </citation>
    <scope>NUCLEOTIDE SEQUENCE [LARGE SCALE GENOMIC DNA]</scope>
    <source>
        <strain evidence="2">Thurmond2011</strain>
    </source>
</reference>
<accession>A0AAP5I4N2</accession>
<name>A0AAP5I4N2_9CYAN</name>
<protein>
    <submittedName>
        <fullName evidence="1">Uncharacterized protein</fullName>
    </submittedName>
</protein>
<proteinExistence type="predicted"/>
<evidence type="ECO:0000313" key="1">
    <source>
        <dbReference type="EMBL" id="MDR9894967.1"/>
    </source>
</evidence>
<organism evidence="1 2">
    <name type="scientific">Aetokthonos hydrillicola Thurmond2011</name>
    <dbReference type="NCBI Taxonomy" id="2712845"/>
    <lineage>
        <taxon>Bacteria</taxon>
        <taxon>Bacillati</taxon>
        <taxon>Cyanobacteriota</taxon>
        <taxon>Cyanophyceae</taxon>
        <taxon>Nostocales</taxon>
        <taxon>Hapalosiphonaceae</taxon>
        <taxon>Aetokthonos</taxon>
    </lineage>
</organism>
<evidence type="ECO:0000313" key="2">
    <source>
        <dbReference type="Proteomes" id="UP000667802"/>
    </source>
</evidence>
<dbReference type="AlphaFoldDB" id="A0AAP5I4N2"/>
<sequence length="180" mass="20288">MFFTNNWQKIFIITGLALCTSYIYPCNVQAKSLPRKSNILIAEGLGGIVRKISIQEVPPTVITGAKTVTNADFTEGRTQIKSDGSLIYIVRGKNQQGFKVEVQSTSSGTIVQVDEEIDSSAIPESVVSVFKRWAPNDKLISTWRSTRLGEFYYQFVIKDVWLEIPNDGNKVVIYRKQVQY</sequence>